<dbReference type="EMBL" id="CP125967">
    <property type="protein sequence ID" value="WWO37764.1"/>
    <property type="molecule type" value="Genomic_DNA"/>
</dbReference>
<organism evidence="1 2">
    <name type="scientific">Pectobacterium cacticida</name>
    <dbReference type="NCBI Taxonomy" id="69221"/>
    <lineage>
        <taxon>Bacteria</taxon>
        <taxon>Pseudomonadati</taxon>
        <taxon>Pseudomonadota</taxon>
        <taxon>Gammaproteobacteria</taxon>
        <taxon>Enterobacterales</taxon>
        <taxon>Pectobacteriaceae</taxon>
        <taxon>Pectobacterium</taxon>
    </lineage>
</organism>
<accession>A0ABZ2G7J3</accession>
<sequence>MSAGDEKLINAITNYESLCDKCRAQSQEAKGELLYIKNALSHRGMEYNTLNLAKYGSKRSLDYIKRGLVDGYSLSESGEIVKTR</sequence>
<reference evidence="1 2" key="1">
    <citation type="journal article" date="2024" name="Front. Plant Sci.">
        <title>Comprehensive phenomic and genomic studies of the species, Pectobacterium cacticida and proposal for reclassification as Alcorniella cacticida comb. nov.</title>
        <authorList>
            <person name="Jonca J."/>
            <person name="Pirhonen M."/>
            <person name="Waleron M.M."/>
            <person name="Gawor J."/>
            <person name="Mrozik A."/>
            <person name="Smoktunowicz M."/>
            <person name="Waleron K."/>
            <person name="Waleron M."/>
        </authorList>
    </citation>
    <scope>NUCLEOTIDE SEQUENCE [LARGE SCALE GENOMIC DNA]</scope>
    <source>
        <strain evidence="1 2">DPMP6</strain>
    </source>
</reference>
<evidence type="ECO:0000313" key="1">
    <source>
        <dbReference type="EMBL" id="WWO37764.1"/>
    </source>
</evidence>
<proteinExistence type="predicted"/>
<evidence type="ECO:0000313" key="2">
    <source>
        <dbReference type="Proteomes" id="UP001379444"/>
    </source>
</evidence>
<dbReference type="RefSeq" id="WP_338539487.1">
    <property type="nucleotide sequence ID" value="NZ_CP125967.1"/>
</dbReference>
<protein>
    <submittedName>
        <fullName evidence="1">Uncharacterized protein</fullName>
    </submittedName>
</protein>
<keyword evidence="2" id="KW-1185">Reference proteome</keyword>
<dbReference type="Proteomes" id="UP001379444">
    <property type="component" value="Chromosome"/>
</dbReference>
<name>A0ABZ2G7J3_9GAMM</name>
<gene>
    <name evidence="1" type="ORF">QNA12_14600</name>
</gene>